<name>A0A9P6C8D2_9AGAR</name>
<gene>
    <name evidence="1" type="ORF">BDZ94DRAFT_1315768</name>
</gene>
<dbReference type="OrthoDB" id="3224221at2759"/>
<proteinExistence type="predicted"/>
<evidence type="ECO:0000313" key="2">
    <source>
        <dbReference type="Proteomes" id="UP000807353"/>
    </source>
</evidence>
<keyword evidence="2" id="KW-1185">Reference proteome</keyword>
<evidence type="ECO:0000313" key="1">
    <source>
        <dbReference type="EMBL" id="KAF9455842.1"/>
    </source>
</evidence>
<organism evidence="1 2">
    <name type="scientific">Collybia nuda</name>
    <dbReference type="NCBI Taxonomy" id="64659"/>
    <lineage>
        <taxon>Eukaryota</taxon>
        <taxon>Fungi</taxon>
        <taxon>Dikarya</taxon>
        <taxon>Basidiomycota</taxon>
        <taxon>Agaricomycotina</taxon>
        <taxon>Agaricomycetes</taxon>
        <taxon>Agaricomycetidae</taxon>
        <taxon>Agaricales</taxon>
        <taxon>Tricholomatineae</taxon>
        <taxon>Clitocybaceae</taxon>
        <taxon>Collybia</taxon>
    </lineage>
</organism>
<protein>
    <submittedName>
        <fullName evidence="1">Uncharacterized protein</fullName>
    </submittedName>
</protein>
<comment type="caution">
    <text evidence="1">The sequence shown here is derived from an EMBL/GenBank/DDBJ whole genome shotgun (WGS) entry which is preliminary data.</text>
</comment>
<accession>A0A9P6C8D2</accession>
<reference evidence="1" key="1">
    <citation type="submission" date="2020-11" db="EMBL/GenBank/DDBJ databases">
        <authorList>
            <consortium name="DOE Joint Genome Institute"/>
            <person name="Ahrendt S."/>
            <person name="Riley R."/>
            <person name="Andreopoulos W."/>
            <person name="Labutti K."/>
            <person name="Pangilinan J."/>
            <person name="Ruiz-Duenas F.J."/>
            <person name="Barrasa J.M."/>
            <person name="Sanchez-Garcia M."/>
            <person name="Camarero S."/>
            <person name="Miyauchi S."/>
            <person name="Serrano A."/>
            <person name="Linde D."/>
            <person name="Babiker R."/>
            <person name="Drula E."/>
            <person name="Ayuso-Fernandez I."/>
            <person name="Pacheco R."/>
            <person name="Padilla G."/>
            <person name="Ferreira P."/>
            <person name="Barriuso J."/>
            <person name="Kellner H."/>
            <person name="Castanera R."/>
            <person name="Alfaro M."/>
            <person name="Ramirez L."/>
            <person name="Pisabarro A.G."/>
            <person name="Kuo A."/>
            <person name="Tritt A."/>
            <person name="Lipzen A."/>
            <person name="He G."/>
            <person name="Yan M."/>
            <person name="Ng V."/>
            <person name="Cullen D."/>
            <person name="Martin F."/>
            <person name="Rosso M.-N."/>
            <person name="Henrissat B."/>
            <person name="Hibbett D."/>
            <person name="Martinez A.T."/>
            <person name="Grigoriev I.V."/>
        </authorList>
    </citation>
    <scope>NUCLEOTIDE SEQUENCE</scope>
    <source>
        <strain evidence="1">CBS 247.69</strain>
    </source>
</reference>
<dbReference type="AlphaFoldDB" id="A0A9P6C8D2"/>
<dbReference type="Proteomes" id="UP000807353">
    <property type="component" value="Unassembled WGS sequence"/>
</dbReference>
<dbReference type="EMBL" id="MU150508">
    <property type="protein sequence ID" value="KAF9455842.1"/>
    <property type="molecule type" value="Genomic_DNA"/>
</dbReference>
<sequence>MSSDESDDEDTEPGHICHVSRPLWRADELVPWLQVFDSAYLASTREHGSGHRPHLRIRKHLSSRSKKFVPGLPLNAYKAQWLERLDDSSISVCPGEHYSFEHDSNVFNFVKESN</sequence>